<dbReference type="GO" id="GO:0016829">
    <property type="term" value="F:lyase activity"/>
    <property type="evidence" value="ECO:0007669"/>
    <property type="project" value="UniProtKB-KW"/>
</dbReference>
<comment type="caution">
    <text evidence="6">The sequence shown here is derived from an EMBL/GenBank/DDBJ whole genome shotgun (WGS) entry which is preliminary data.</text>
</comment>
<dbReference type="InterPro" id="IPR000887">
    <property type="entry name" value="Aldlse_KDPG_KHG"/>
</dbReference>
<evidence type="ECO:0000256" key="1">
    <source>
        <dbReference type="ARBA" id="ARBA00004761"/>
    </source>
</evidence>
<protein>
    <submittedName>
        <fullName evidence="6">KHG/KDPG aldolase</fullName>
    </submittedName>
</protein>
<evidence type="ECO:0000256" key="3">
    <source>
        <dbReference type="ARBA" id="ARBA00011233"/>
    </source>
</evidence>
<dbReference type="AlphaFoldDB" id="A0A024P3B3"/>
<dbReference type="Gene3D" id="3.20.20.70">
    <property type="entry name" value="Aldolase class I"/>
    <property type="match status" value="1"/>
</dbReference>
<dbReference type="EMBL" id="CCDI010000001">
    <property type="protein sequence ID" value="CDQ22844.1"/>
    <property type="molecule type" value="Genomic_DNA"/>
</dbReference>
<evidence type="ECO:0000256" key="5">
    <source>
        <dbReference type="ARBA" id="ARBA00023277"/>
    </source>
</evidence>
<dbReference type="Proteomes" id="UP000028868">
    <property type="component" value="Unassembled WGS sequence"/>
</dbReference>
<comment type="subunit">
    <text evidence="3">Homotrimer.</text>
</comment>
<keyword evidence="5" id="KW-0119">Carbohydrate metabolism</keyword>
<dbReference type="SUPFAM" id="SSF51569">
    <property type="entry name" value="Aldolase"/>
    <property type="match status" value="1"/>
</dbReference>
<name>A0A024P3B3_9BACI</name>
<comment type="pathway">
    <text evidence="1">Carbohydrate acid metabolism.</text>
</comment>
<gene>
    <name evidence="6" type="primary">kdgA_1</name>
    <name evidence="6" type="ORF">BN983_01061</name>
</gene>
<dbReference type="CDD" id="cd00452">
    <property type="entry name" value="KDPG_aldolase"/>
    <property type="match status" value="1"/>
</dbReference>
<organism evidence="6 7">
    <name type="scientific">Halobacillus karajensis</name>
    <dbReference type="NCBI Taxonomy" id="195088"/>
    <lineage>
        <taxon>Bacteria</taxon>
        <taxon>Bacillati</taxon>
        <taxon>Bacillota</taxon>
        <taxon>Bacilli</taxon>
        <taxon>Bacillales</taxon>
        <taxon>Bacillaceae</taxon>
        <taxon>Halobacillus</taxon>
    </lineage>
</organism>
<comment type="similarity">
    <text evidence="2">Belongs to the KHG/KDPG aldolase family.</text>
</comment>
<reference evidence="6 7" key="2">
    <citation type="submission" date="2014-05" db="EMBL/GenBank/DDBJ databases">
        <title>Draft genome sequence of Halobacillus karajensis HK-03.</title>
        <authorList>
            <person name="Khelaifia S."/>
            <person name="Croce O."/>
            <person name="Lagier J.C."/>
            <person name="Raoult D."/>
        </authorList>
    </citation>
    <scope>NUCLEOTIDE SEQUENCE [LARGE SCALE GENOMIC DNA]</scope>
    <source>
        <strain evidence="6 7">HD-03</strain>
    </source>
</reference>
<dbReference type="PANTHER" id="PTHR30246">
    <property type="entry name" value="2-KETO-3-DEOXY-6-PHOSPHOGLUCONATE ALDOLASE"/>
    <property type="match status" value="1"/>
</dbReference>
<evidence type="ECO:0000256" key="2">
    <source>
        <dbReference type="ARBA" id="ARBA00006906"/>
    </source>
</evidence>
<sequence>MNQAIERINEEKIVAIVRLDSIEHVDRLAQSLYEGGIRVIEITLNTPGALEGMKKIKQRYDDFLVGAGTVLDGENARSAIEAGADFLLAPTLSKETIQVGNRYGVPVIPGVMTPTEALTAYEWGARLVKVFPARSVGESFAKDLKGPLPFLSVMAVGGVSLDNVSDYFQAGWHSVGIGSSLVSNDADFDEIKAKAMNFITKRDEIAIKQ</sequence>
<reference evidence="7" key="1">
    <citation type="submission" date="2014-03" db="EMBL/GenBank/DDBJ databases">
        <authorList>
            <person name="Urmite Genomes U."/>
        </authorList>
    </citation>
    <scope>NUCLEOTIDE SEQUENCE [LARGE SCALE GENOMIC DNA]</scope>
    <source>
        <strain evidence="7">HD-03</strain>
    </source>
</reference>
<keyword evidence="7" id="KW-1185">Reference proteome</keyword>
<dbReference type="OrthoDB" id="9802667at2"/>
<dbReference type="Pfam" id="PF01081">
    <property type="entry name" value="Aldolase"/>
    <property type="match status" value="1"/>
</dbReference>
<dbReference type="PANTHER" id="PTHR30246:SF1">
    <property type="entry name" value="2-DEHYDRO-3-DEOXY-6-PHOSPHOGALACTONATE ALDOLASE-RELATED"/>
    <property type="match status" value="1"/>
</dbReference>
<evidence type="ECO:0000256" key="4">
    <source>
        <dbReference type="ARBA" id="ARBA00023239"/>
    </source>
</evidence>
<proteinExistence type="inferred from homology"/>
<dbReference type="RefSeq" id="WP_035506311.1">
    <property type="nucleotide sequence ID" value="NZ_CCDH010000001.1"/>
</dbReference>
<evidence type="ECO:0000313" key="6">
    <source>
        <dbReference type="EMBL" id="CDQ22844.1"/>
    </source>
</evidence>
<accession>A0A024P3B3</accession>
<keyword evidence="4" id="KW-0456">Lyase</keyword>
<dbReference type="InterPro" id="IPR013785">
    <property type="entry name" value="Aldolase_TIM"/>
</dbReference>
<dbReference type="NCBIfam" id="TIGR01182">
    <property type="entry name" value="eda"/>
    <property type="match status" value="1"/>
</dbReference>
<evidence type="ECO:0000313" key="7">
    <source>
        <dbReference type="Proteomes" id="UP000028868"/>
    </source>
</evidence>